<dbReference type="Proteomes" id="UP001651158">
    <property type="component" value="Unassembled WGS sequence"/>
</dbReference>
<keyword evidence="3" id="KW-1185">Reference proteome</keyword>
<evidence type="ECO:0000256" key="1">
    <source>
        <dbReference type="SAM" id="MobiDB-lite"/>
    </source>
</evidence>
<proteinExistence type="predicted"/>
<evidence type="ECO:0000313" key="3">
    <source>
        <dbReference type="Proteomes" id="UP001651158"/>
    </source>
</evidence>
<gene>
    <name evidence="2" type="ORF">TcWFU_010235</name>
</gene>
<evidence type="ECO:0000313" key="2">
    <source>
        <dbReference type="EMBL" id="KAL5102614.1"/>
    </source>
</evidence>
<protein>
    <submittedName>
        <fullName evidence="2">Uncharacterized protein</fullName>
    </submittedName>
</protein>
<comment type="caution">
    <text evidence="2">The sequence shown here is derived from an EMBL/GenBank/DDBJ whole genome shotgun (WGS) entry which is preliminary data.</text>
</comment>
<reference evidence="2 3" key="1">
    <citation type="journal article" date="2022" name="Front. Cell. Infect. Microbiol.">
        <title>The Genomes of Two Strains of Taenia crassiceps the Animal Model for the Study of Human Cysticercosis.</title>
        <authorList>
            <person name="Bobes R.J."/>
            <person name="Estrada K."/>
            <person name="Rios-Valencia D.G."/>
            <person name="Calderon-Gallegos A."/>
            <person name="de la Torre P."/>
            <person name="Carrero J.C."/>
            <person name="Sanchez-Flores A."/>
            <person name="Laclette J.P."/>
        </authorList>
    </citation>
    <scope>NUCLEOTIDE SEQUENCE [LARGE SCALE GENOMIC DNA]</scope>
    <source>
        <strain evidence="2">WFUcys</strain>
    </source>
</reference>
<sequence length="156" mass="17682">LPNCLGGRRRAVETALRVSVGWGAVAVVEWSHERRSGGKANAWTKDRLHAANQAWRQQPYPDPCESTDYHPHQHKPHLPPPSLPPSLPPLPLTQPSQSSLRTPIPLHPHYPALVTRHPPPAFRREHCQLCHNGDATTEEEKMIVFKMYIACRNIRQ</sequence>
<feature type="region of interest" description="Disordered" evidence="1">
    <location>
        <begin position="51"/>
        <end position="99"/>
    </location>
</feature>
<organism evidence="2 3">
    <name type="scientific">Taenia crassiceps</name>
    <dbReference type="NCBI Taxonomy" id="6207"/>
    <lineage>
        <taxon>Eukaryota</taxon>
        <taxon>Metazoa</taxon>
        <taxon>Spiralia</taxon>
        <taxon>Lophotrochozoa</taxon>
        <taxon>Platyhelminthes</taxon>
        <taxon>Cestoda</taxon>
        <taxon>Eucestoda</taxon>
        <taxon>Cyclophyllidea</taxon>
        <taxon>Taeniidae</taxon>
        <taxon>Taenia</taxon>
    </lineage>
</organism>
<feature type="non-terminal residue" evidence="2">
    <location>
        <position position="1"/>
    </location>
</feature>
<name>A0ABR4PYX3_9CEST</name>
<dbReference type="EMBL" id="JAKROA010000052">
    <property type="protein sequence ID" value="KAL5102614.1"/>
    <property type="molecule type" value="Genomic_DNA"/>
</dbReference>
<feature type="compositionally biased region" description="Pro residues" evidence="1">
    <location>
        <begin position="78"/>
        <end position="92"/>
    </location>
</feature>
<accession>A0ABR4PYX3</accession>